<dbReference type="InterPro" id="IPR039421">
    <property type="entry name" value="Type_1_exporter"/>
</dbReference>
<feature type="transmembrane region" description="Helical" evidence="8">
    <location>
        <begin position="292"/>
        <end position="309"/>
    </location>
</feature>
<keyword evidence="12" id="KW-1185">Reference proteome</keyword>
<evidence type="ECO:0000259" key="9">
    <source>
        <dbReference type="PROSITE" id="PS50893"/>
    </source>
</evidence>
<feature type="domain" description="ABC transporter" evidence="9">
    <location>
        <begin position="467"/>
        <end position="701"/>
    </location>
</feature>
<keyword evidence="5 8" id="KW-1133">Transmembrane helix</keyword>
<keyword evidence="3" id="KW-0547">Nucleotide-binding</keyword>
<evidence type="ECO:0000313" key="11">
    <source>
        <dbReference type="EMBL" id="MFC0625533.1"/>
    </source>
</evidence>
<keyword evidence="6 8" id="KW-0472">Membrane</keyword>
<dbReference type="PANTHER" id="PTHR43394">
    <property type="entry name" value="ATP-DEPENDENT PERMEASE MDL1, MITOCHONDRIAL"/>
    <property type="match status" value="1"/>
</dbReference>
<sequence>MSDDDKPVTPAQPESASPAAPAAPGVAPVTPAGTAPASPSAEAAAGAEAGTAAGTDGAATGETVKATRRPTSGAGFGPPQGIPGDKSMNFGPSAKRLIARLRPHRLQVFGVFLLAVGSVVLAVLGPKVLGWATDIIFAGAIGKDLPAGTTPEQVAAAARADGNDRFADLIEGMRDLVPGEGVDFDALRNVLMIALALYLGAFLLSWAQGYILNGVVQRTIYTLREEVEAKLNRLPLSYFDGAPRGELLSRVTNDIDNVSTSLQQTLSQLLTSLLTVIGVVTMMFVVSPLLALIALVTIPISMVLTAAIAKRSQKKFVAQWMHTGALNGQIEEAFTGHELVKVFGRQKEVEAMFEKKNEELYQAAFGAQLISGIIMPAMMFIGNLNYVVIAVVGGLRVASGTMSLGDVQAFIQYSRQFTQPLTQVASMANLLQSGVASAERVFEVLDAKEQIPDEGSPAVVRDSRGRVEFEHVTFSYSPDKPLITDLSLVAEPGQTVAIVGPTGAGKTTLVNLVMRFYELNSGRITLDGVDITQLTREDLRSRIGMVLQDTWLFGGTIRDNIAYGNLDATEHDVLAAAKATYVDRFVHSLPDGYDTVIDEEGNNVSAGEKQLLTIARAFLANPQLLILDEATSSVDTRTEVLVQRAMAALRSDRTSFVIAHRLSTIRDADLILVMEDGRIVEQGNHQQLLAADGAYARLYAAQFSGAATDIDEPETAAV</sequence>
<dbReference type="PROSITE" id="PS50929">
    <property type="entry name" value="ABC_TM1F"/>
    <property type="match status" value="1"/>
</dbReference>
<accession>A0ABV6QN19</accession>
<dbReference type="GO" id="GO:0005524">
    <property type="term" value="F:ATP binding"/>
    <property type="evidence" value="ECO:0007669"/>
    <property type="project" value="UniProtKB-KW"/>
</dbReference>
<dbReference type="Proteomes" id="UP001589890">
    <property type="component" value="Unassembled WGS sequence"/>
</dbReference>
<dbReference type="Gene3D" id="1.20.1560.10">
    <property type="entry name" value="ABC transporter type 1, transmembrane domain"/>
    <property type="match status" value="1"/>
</dbReference>
<dbReference type="SUPFAM" id="SSF52540">
    <property type="entry name" value="P-loop containing nucleoside triphosphate hydrolases"/>
    <property type="match status" value="1"/>
</dbReference>
<feature type="transmembrane region" description="Helical" evidence="8">
    <location>
        <begin position="106"/>
        <end position="124"/>
    </location>
</feature>
<dbReference type="EMBL" id="JBHLTC010000018">
    <property type="protein sequence ID" value="MFC0625533.1"/>
    <property type="molecule type" value="Genomic_DNA"/>
</dbReference>
<proteinExistence type="predicted"/>
<dbReference type="InterPro" id="IPR027417">
    <property type="entry name" value="P-loop_NTPase"/>
</dbReference>
<dbReference type="Pfam" id="PF00005">
    <property type="entry name" value="ABC_tran"/>
    <property type="match status" value="1"/>
</dbReference>
<organism evidence="11 12">
    <name type="scientific">Kribbella deserti</name>
    <dbReference type="NCBI Taxonomy" id="1926257"/>
    <lineage>
        <taxon>Bacteria</taxon>
        <taxon>Bacillati</taxon>
        <taxon>Actinomycetota</taxon>
        <taxon>Actinomycetes</taxon>
        <taxon>Propionibacteriales</taxon>
        <taxon>Kribbellaceae</taxon>
        <taxon>Kribbella</taxon>
    </lineage>
</organism>
<protein>
    <submittedName>
        <fullName evidence="11">ABC transporter ATP-binding protein</fullName>
    </submittedName>
</protein>
<name>A0ABV6QN19_9ACTN</name>
<comment type="subcellular location">
    <subcellularLocation>
        <location evidence="1">Cell membrane</location>
        <topology evidence="1">Multi-pass membrane protein</topology>
    </subcellularLocation>
</comment>
<dbReference type="InterPro" id="IPR011527">
    <property type="entry name" value="ABC1_TM_dom"/>
</dbReference>
<evidence type="ECO:0000256" key="7">
    <source>
        <dbReference type="SAM" id="MobiDB-lite"/>
    </source>
</evidence>
<dbReference type="CDD" id="cd03254">
    <property type="entry name" value="ABCC_Glucan_exporter_like"/>
    <property type="match status" value="1"/>
</dbReference>
<dbReference type="SUPFAM" id="SSF90123">
    <property type="entry name" value="ABC transporter transmembrane region"/>
    <property type="match status" value="1"/>
</dbReference>
<evidence type="ECO:0000256" key="3">
    <source>
        <dbReference type="ARBA" id="ARBA00022741"/>
    </source>
</evidence>
<dbReference type="CDD" id="cd18547">
    <property type="entry name" value="ABC_6TM_Tm288_like"/>
    <property type="match status" value="1"/>
</dbReference>
<evidence type="ECO:0000256" key="5">
    <source>
        <dbReference type="ARBA" id="ARBA00022989"/>
    </source>
</evidence>
<dbReference type="PANTHER" id="PTHR43394:SF1">
    <property type="entry name" value="ATP-BINDING CASSETTE SUB-FAMILY B MEMBER 10, MITOCHONDRIAL"/>
    <property type="match status" value="1"/>
</dbReference>
<reference evidence="11 12" key="1">
    <citation type="submission" date="2024-09" db="EMBL/GenBank/DDBJ databases">
        <authorList>
            <person name="Sun Q."/>
            <person name="Mori K."/>
        </authorList>
    </citation>
    <scope>NUCLEOTIDE SEQUENCE [LARGE SCALE GENOMIC DNA]</scope>
    <source>
        <strain evidence="11 12">CGMCC 1.15906</strain>
    </source>
</reference>
<dbReference type="Pfam" id="PF00664">
    <property type="entry name" value="ABC_membrane"/>
    <property type="match status" value="1"/>
</dbReference>
<comment type="caution">
    <text evidence="11">The sequence shown here is derived from an EMBL/GenBank/DDBJ whole genome shotgun (WGS) entry which is preliminary data.</text>
</comment>
<evidence type="ECO:0000256" key="1">
    <source>
        <dbReference type="ARBA" id="ARBA00004651"/>
    </source>
</evidence>
<dbReference type="RefSeq" id="WP_380048046.1">
    <property type="nucleotide sequence ID" value="NZ_JBHLTC010000018.1"/>
</dbReference>
<feature type="region of interest" description="Disordered" evidence="7">
    <location>
        <begin position="1"/>
        <end position="88"/>
    </location>
</feature>
<dbReference type="InterPro" id="IPR017871">
    <property type="entry name" value="ABC_transporter-like_CS"/>
</dbReference>
<dbReference type="InterPro" id="IPR003593">
    <property type="entry name" value="AAA+_ATPase"/>
</dbReference>
<gene>
    <name evidence="11" type="ORF">ACFFGN_15735</name>
</gene>
<evidence type="ECO:0000256" key="2">
    <source>
        <dbReference type="ARBA" id="ARBA00022692"/>
    </source>
</evidence>
<feature type="compositionally biased region" description="Low complexity" evidence="7">
    <location>
        <begin position="9"/>
        <end position="64"/>
    </location>
</feature>
<dbReference type="PROSITE" id="PS50893">
    <property type="entry name" value="ABC_TRANSPORTER_2"/>
    <property type="match status" value="1"/>
</dbReference>
<evidence type="ECO:0000256" key="6">
    <source>
        <dbReference type="ARBA" id="ARBA00023136"/>
    </source>
</evidence>
<keyword evidence="2 8" id="KW-0812">Transmembrane</keyword>
<dbReference type="Gene3D" id="3.40.50.300">
    <property type="entry name" value="P-loop containing nucleotide triphosphate hydrolases"/>
    <property type="match status" value="1"/>
</dbReference>
<keyword evidence="4 11" id="KW-0067">ATP-binding</keyword>
<feature type="domain" description="ABC transmembrane type-1" evidence="10">
    <location>
        <begin position="109"/>
        <end position="433"/>
    </location>
</feature>
<dbReference type="InterPro" id="IPR036640">
    <property type="entry name" value="ABC1_TM_sf"/>
</dbReference>
<feature type="transmembrane region" description="Helical" evidence="8">
    <location>
        <begin position="190"/>
        <end position="212"/>
    </location>
</feature>
<evidence type="ECO:0000256" key="8">
    <source>
        <dbReference type="SAM" id="Phobius"/>
    </source>
</evidence>
<feature type="transmembrane region" description="Helical" evidence="8">
    <location>
        <begin position="269"/>
        <end position="286"/>
    </location>
</feature>
<dbReference type="SMART" id="SM00382">
    <property type="entry name" value="AAA"/>
    <property type="match status" value="1"/>
</dbReference>
<dbReference type="InterPro" id="IPR003439">
    <property type="entry name" value="ABC_transporter-like_ATP-bd"/>
</dbReference>
<evidence type="ECO:0000259" key="10">
    <source>
        <dbReference type="PROSITE" id="PS50929"/>
    </source>
</evidence>
<dbReference type="PROSITE" id="PS00211">
    <property type="entry name" value="ABC_TRANSPORTER_1"/>
    <property type="match status" value="1"/>
</dbReference>
<evidence type="ECO:0000313" key="12">
    <source>
        <dbReference type="Proteomes" id="UP001589890"/>
    </source>
</evidence>
<evidence type="ECO:0000256" key="4">
    <source>
        <dbReference type="ARBA" id="ARBA00022840"/>
    </source>
</evidence>